<evidence type="ECO:0000313" key="8">
    <source>
        <dbReference type="Proteomes" id="UP000029525"/>
    </source>
</evidence>
<gene>
    <name evidence="7" type="ORF">HMPREF0647_02055</name>
</gene>
<feature type="transmembrane region" description="Helical" evidence="6">
    <location>
        <begin position="355"/>
        <end position="375"/>
    </location>
</feature>
<feature type="transmembrane region" description="Helical" evidence="6">
    <location>
        <begin position="413"/>
        <end position="434"/>
    </location>
</feature>
<proteinExistence type="inferred from homology"/>
<feature type="transmembrane region" description="Helical" evidence="6">
    <location>
        <begin position="268"/>
        <end position="289"/>
    </location>
</feature>
<feature type="transmembrane region" description="Helical" evidence="6">
    <location>
        <begin position="319"/>
        <end position="343"/>
    </location>
</feature>
<dbReference type="PANTHER" id="PTHR42893:SF46">
    <property type="entry name" value="PROTEIN DETOXIFICATION 44, CHLOROPLASTIC"/>
    <property type="match status" value="1"/>
</dbReference>
<evidence type="ECO:0000256" key="3">
    <source>
        <dbReference type="ARBA" id="ARBA00022692"/>
    </source>
</evidence>
<feature type="transmembrane region" description="Helical" evidence="6">
    <location>
        <begin position="188"/>
        <end position="208"/>
    </location>
</feature>
<evidence type="ECO:0000256" key="2">
    <source>
        <dbReference type="ARBA" id="ARBA00010199"/>
    </source>
</evidence>
<comment type="caution">
    <text evidence="7">The sequence shown here is derived from an EMBL/GenBank/DDBJ whole genome shotgun (WGS) entry which is preliminary data.</text>
</comment>
<dbReference type="Pfam" id="PF01554">
    <property type="entry name" value="MatE"/>
    <property type="match status" value="2"/>
</dbReference>
<name>A0A096CJL9_9BACT</name>
<dbReference type="AlphaFoldDB" id="A0A096CJL9"/>
<dbReference type="RefSeq" id="WP_036866086.1">
    <property type="nucleotide sequence ID" value="NZ_JRNQ01000010.1"/>
</dbReference>
<dbReference type="InterPro" id="IPR002528">
    <property type="entry name" value="MATE_fam"/>
</dbReference>
<comment type="similarity">
    <text evidence="2">Belongs to the multi antimicrobial extrusion (MATE) (TC 2.A.66.1) family.</text>
</comment>
<keyword evidence="3 6" id="KW-0812">Transmembrane</keyword>
<keyword evidence="4 6" id="KW-1133">Transmembrane helix</keyword>
<dbReference type="OrthoDB" id="9776324at2"/>
<dbReference type="EMBL" id="JRNQ01000010">
    <property type="protein sequence ID" value="KGF45529.1"/>
    <property type="molecule type" value="Genomic_DNA"/>
</dbReference>
<organism evidence="7 8">
    <name type="scientific">Prevotella bivia DNF00320</name>
    <dbReference type="NCBI Taxonomy" id="1401068"/>
    <lineage>
        <taxon>Bacteria</taxon>
        <taxon>Pseudomonadati</taxon>
        <taxon>Bacteroidota</taxon>
        <taxon>Bacteroidia</taxon>
        <taxon>Bacteroidales</taxon>
        <taxon>Prevotellaceae</taxon>
        <taxon>Prevotella</taxon>
    </lineage>
</organism>
<dbReference type="Proteomes" id="UP000029525">
    <property type="component" value="Unassembled WGS sequence"/>
</dbReference>
<dbReference type="GO" id="GO:0005886">
    <property type="term" value="C:plasma membrane"/>
    <property type="evidence" value="ECO:0007669"/>
    <property type="project" value="TreeGrafter"/>
</dbReference>
<feature type="transmembrane region" description="Helical" evidence="6">
    <location>
        <begin position="163"/>
        <end position="182"/>
    </location>
</feature>
<protein>
    <submittedName>
        <fullName evidence="7">GntR family transcriptional regulator</fullName>
    </submittedName>
</protein>
<evidence type="ECO:0000256" key="6">
    <source>
        <dbReference type="SAM" id="Phobius"/>
    </source>
</evidence>
<accession>A0A096CJL9</accession>
<reference evidence="7 8" key="1">
    <citation type="submission" date="2014-07" db="EMBL/GenBank/DDBJ databases">
        <authorList>
            <person name="McCorrison J."/>
            <person name="Sanka R."/>
            <person name="Torralba M."/>
            <person name="Gillis M."/>
            <person name="Haft D.H."/>
            <person name="Methe B."/>
            <person name="Sutton G."/>
            <person name="Nelson K.E."/>
        </authorList>
    </citation>
    <scope>NUCLEOTIDE SEQUENCE [LARGE SCALE GENOMIC DNA]</scope>
    <source>
        <strain evidence="7 8">DNF00320</strain>
    </source>
</reference>
<dbReference type="InterPro" id="IPR044644">
    <property type="entry name" value="DinF-like"/>
</dbReference>
<dbReference type="CDD" id="cd13136">
    <property type="entry name" value="MATE_DinF_like"/>
    <property type="match status" value="1"/>
</dbReference>
<sequence>MMHNHRTEILRLAIPSIVSNVTVPLLGLVDLVIVGHIGNETYISAIAVGAMAFNIMYWLLGFLRMGTSGLTSQAYGKCDSNECLSLLLRSLTIGLGMGLLFILLQIPLGWGLFKLMNTPTASFPLVNIYFRIVIFGTPAMLGLYGLMGWFVGMQDTRTPMVIAILQNIVNIVGSLFCVYLLHWKMEGVATGTLIAQWFGFLFAVYKVYCKVAKRYNIAFTHYQRIYIQSIKGKKAWLNFFTVNKDIFLRTLCLVIVNMFFTKAGGAQGAMILAVNTLLMTLFTLFSYFMDGFAYAGEALAGKYYGAKDVTSLRTLVRQLFFFGAIVVVVFTTVYTFGGIRFLGLLTSDEAVVQAAAPYLVWACLIPIAGVTAFIMDGVFVGLTETKGMLWACFIAAGMFFASYFILKDLLFNDALWISFLLFLLIRGVVELLWASRKVEL</sequence>
<keyword evidence="5 6" id="KW-0472">Membrane</keyword>
<feature type="transmembrane region" description="Helical" evidence="6">
    <location>
        <begin position="12"/>
        <end position="37"/>
    </location>
</feature>
<evidence type="ECO:0000256" key="1">
    <source>
        <dbReference type="ARBA" id="ARBA00004141"/>
    </source>
</evidence>
<dbReference type="GO" id="GO:0042910">
    <property type="term" value="F:xenobiotic transmembrane transporter activity"/>
    <property type="evidence" value="ECO:0007669"/>
    <property type="project" value="InterPro"/>
</dbReference>
<evidence type="ECO:0000313" key="7">
    <source>
        <dbReference type="EMBL" id="KGF45529.1"/>
    </source>
</evidence>
<dbReference type="PANTHER" id="PTHR42893">
    <property type="entry name" value="PROTEIN DETOXIFICATION 44, CHLOROPLASTIC-RELATED"/>
    <property type="match status" value="1"/>
</dbReference>
<feature type="transmembrane region" description="Helical" evidence="6">
    <location>
        <begin position="387"/>
        <end position="406"/>
    </location>
</feature>
<feature type="transmembrane region" description="Helical" evidence="6">
    <location>
        <begin position="128"/>
        <end position="151"/>
    </location>
</feature>
<evidence type="ECO:0000256" key="4">
    <source>
        <dbReference type="ARBA" id="ARBA00022989"/>
    </source>
</evidence>
<dbReference type="NCBIfam" id="TIGR00797">
    <property type="entry name" value="matE"/>
    <property type="match status" value="1"/>
</dbReference>
<comment type="subcellular location">
    <subcellularLocation>
        <location evidence="1">Membrane</location>
        <topology evidence="1">Multi-pass membrane protein</topology>
    </subcellularLocation>
</comment>
<dbReference type="GO" id="GO:0015297">
    <property type="term" value="F:antiporter activity"/>
    <property type="evidence" value="ECO:0007669"/>
    <property type="project" value="InterPro"/>
</dbReference>
<feature type="transmembrane region" description="Helical" evidence="6">
    <location>
        <begin position="86"/>
        <end position="108"/>
    </location>
</feature>
<evidence type="ECO:0000256" key="5">
    <source>
        <dbReference type="ARBA" id="ARBA00023136"/>
    </source>
</evidence>
<feature type="transmembrane region" description="Helical" evidence="6">
    <location>
        <begin position="43"/>
        <end position="65"/>
    </location>
</feature>